<comment type="caution">
    <text evidence="2">The sequence shown here is derived from an EMBL/GenBank/DDBJ whole genome shotgun (WGS) entry which is preliminary data.</text>
</comment>
<protein>
    <submittedName>
        <fullName evidence="2">Uncharacterized protein</fullName>
    </submittedName>
</protein>
<evidence type="ECO:0000313" key="3">
    <source>
        <dbReference type="Proteomes" id="UP000019084"/>
    </source>
</evidence>
<proteinExistence type="predicted"/>
<organism evidence="2 3">
    <name type="scientific">Xanthomonas arboricola pv. pruni MAFF 301420</name>
    <dbReference type="NCBI Taxonomy" id="1418095"/>
    <lineage>
        <taxon>Bacteria</taxon>
        <taxon>Pseudomonadati</taxon>
        <taxon>Pseudomonadota</taxon>
        <taxon>Gammaproteobacteria</taxon>
        <taxon>Lysobacterales</taxon>
        <taxon>Lysobacteraceae</taxon>
        <taxon>Xanthomonas</taxon>
    </lineage>
</organism>
<evidence type="ECO:0000313" key="2">
    <source>
        <dbReference type="EMBL" id="GAE53605.1"/>
    </source>
</evidence>
<dbReference type="AlphaFoldDB" id="W4SAJ6"/>
<dbReference type="Proteomes" id="UP000019084">
    <property type="component" value="Unassembled WGS sequence"/>
</dbReference>
<evidence type="ECO:0000256" key="1">
    <source>
        <dbReference type="SAM" id="MobiDB-lite"/>
    </source>
</evidence>
<accession>W4SAJ6</accession>
<sequence>MDGSSAYSFLPGVRMHGADWPVRAGSGGHAHSIESSKADPLRHPKVSGAVVLSVLSPKSHELEKSE</sequence>
<gene>
    <name evidence="2" type="ORF">XPR_0240</name>
</gene>
<feature type="compositionally biased region" description="Basic and acidic residues" evidence="1">
    <location>
        <begin position="31"/>
        <end position="42"/>
    </location>
</feature>
<name>W4SAJ6_9XANT</name>
<reference evidence="2 3" key="1">
    <citation type="submission" date="2014-01" db="EMBL/GenBank/DDBJ databases">
        <title>Genome sequence and analysis of Xanthomonas arboricola pv. pruni.</title>
        <authorList>
            <person name="Fujikawa T."/>
            <person name="Nakazono-Nagaoka E."/>
        </authorList>
    </citation>
    <scope>NUCLEOTIDE SEQUENCE [LARGE SCALE GENOMIC DNA]</scope>
    <source>
        <strain evidence="3">MAFF 301420</strain>
    </source>
</reference>
<feature type="region of interest" description="Disordered" evidence="1">
    <location>
        <begin position="18"/>
        <end position="42"/>
    </location>
</feature>
<dbReference type="EMBL" id="BAVC01000014">
    <property type="protein sequence ID" value="GAE53605.1"/>
    <property type="molecule type" value="Genomic_DNA"/>
</dbReference>